<gene>
    <name evidence="1" type="ORF">R3P38DRAFT_2861862</name>
</gene>
<name>A0AAW0DDT1_9AGAR</name>
<sequence>MRHSQGTSPLSSQFTSHPSFHIHLLCLPGSRLSFALQLPRRSYRRTHSDAPHPCLPASSLPSSSLLGRLRLCRRHILLPTPPAIVPQDGPWRRPASPSSHPSCPYPAVLLKSPRHRVASLKHTHPMCVFTLESCTRLGFYFPSCMSFCPRLGFSASPFLGPSPRRVFLYTMLWRLQTQHIAFKVTCDFNISMLPLQPWAKIKIICSDIGQAGSEPEANIEPRLPILFNLRISQRSARRS</sequence>
<proteinExistence type="predicted"/>
<reference evidence="1 2" key="1">
    <citation type="journal article" date="2024" name="J Genomics">
        <title>Draft genome sequencing and assembly of Favolaschia claudopus CIRM-BRFM 2984 isolated from oak limbs.</title>
        <authorList>
            <person name="Navarro D."/>
            <person name="Drula E."/>
            <person name="Chaduli D."/>
            <person name="Cazenave R."/>
            <person name="Ahrendt S."/>
            <person name="Wang J."/>
            <person name="Lipzen A."/>
            <person name="Daum C."/>
            <person name="Barry K."/>
            <person name="Grigoriev I.V."/>
            <person name="Favel A."/>
            <person name="Rosso M.N."/>
            <person name="Martin F."/>
        </authorList>
    </citation>
    <scope>NUCLEOTIDE SEQUENCE [LARGE SCALE GENOMIC DNA]</scope>
    <source>
        <strain evidence="1 2">CIRM-BRFM 2984</strain>
    </source>
</reference>
<organism evidence="1 2">
    <name type="scientific">Favolaschia claudopus</name>
    <dbReference type="NCBI Taxonomy" id="2862362"/>
    <lineage>
        <taxon>Eukaryota</taxon>
        <taxon>Fungi</taxon>
        <taxon>Dikarya</taxon>
        <taxon>Basidiomycota</taxon>
        <taxon>Agaricomycotina</taxon>
        <taxon>Agaricomycetes</taxon>
        <taxon>Agaricomycetidae</taxon>
        <taxon>Agaricales</taxon>
        <taxon>Marasmiineae</taxon>
        <taxon>Mycenaceae</taxon>
        <taxon>Favolaschia</taxon>
    </lineage>
</organism>
<evidence type="ECO:0000313" key="1">
    <source>
        <dbReference type="EMBL" id="KAK7050082.1"/>
    </source>
</evidence>
<dbReference type="AlphaFoldDB" id="A0AAW0DDT1"/>
<dbReference type="Proteomes" id="UP001362999">
    <property type="component" value="Unassembled WGS sequence"/>
</dbReference>
<dbReference type="EMBL" id="JAWWNJ010000008">
    <property type="protein sequence ID" value="KAK7050082.1"/>
    <property type="molecule type" value="Genomic_DNA"/>
</dbReference>
<accession>A0AAW0DDT1</accession>
<comment type="caution">
    <text evidence="1">The sequence shown here is derived from an EMBL/GenBank/DDBJ whole genome shotgun (WGS) entry which is preliminary data.</text>
</comment>
<evidence type="ECO:0000313" key="2">
    <source>
        <dbReference type="Proteomes" id="UP001362999"/>
    </source>
</evidence>
<protein>
    <submittedName>
        <fullName evidence="1">Uncharacterized protein</fullName>
    </submittedName>
</protein>
<keyword evidence="2" id="KW-1185">Reference proteome</keyword>